<name>A0A9X2A952_9FLAO</name>
<evidence type="ECO:0000313" key="2">
    <source>
        <dbReference type="Proteomes" id="UP001139344"/>
    </source>
</evidence>
<reference evidence="1" key="1">
    <citation type="submission" date="2021-12" db="EMBL/GenBank/DDBJ databases">
        <title>Description of Gramella crocea sp. nov., a new bacterium isolated from activated sludge.</title>
        <authorList>
            <person name="Zhang X."/>
        </authorList>
    </citation>
    <scope>NUCLEOTIDE SEQUENCE</scope>
    <source>
        <strain evidence="1">YB25</strain>
    </source>
</reference>
<keyword evidence="2" id="KW-1185">Reference proteome</keyword>
<sequence length="374" mass="40017">MNNNNSEYTEGMATLQRLIFEDIPSTPGFNHTFRVKMQAQKNGVHAYDFMIGWEDALEVSETILPGFGLMPENYADLDLNICGDAISASAETECNTAHDLGTGTGPGYTATLEISGEENLVLPGDLPGRTTQAVIALFESKYSGREIQIWGNAEFTGGDSANKVEFVKYEAGYIFYDISWQSEATSVVIEFAAHIAAGNSPSDPPSDDGILGYGPGRGASFINGGPYHVITDQFQNNGETPVEGEIGSLDNQLMAGAVLLKPRCSIDGPDSFCIGDEGNLVYTATPVNIQDPTYKWTIDKGTTNASLVGSDETPTLTLNPGTQEGTIKVTFTVTNNGTLSSSCEYETIIENPPYAGEDGTLRFCEGDPTQSSVN</sequence>
<organism evidence="1 2">
    <name type="scientific">Christiangramia crocea</name>
    <dbReference type="NCBI Taxonomy" id="2904124"/>
    <lineage>
        <taxon>Bacteria</taxon>
        <taxon>Pseudomonadati</taxon>
        <taxon>Bacteroidota</taxon>
        <taxon>Flavobacteriia</taxon>
        <taxon>Flavobacteriales</taxon>
        <taxon>Flavobacteriaceae</taxon>
        <taxon>Christiangramia</taxon>
    </lineage>
</organism>
<dbReference type="AlphaFoldDB" id="A0A9X2A952"/>
<dbReference type="Proteomes" id="UP001139344">
    <property type="component" value="Unassembled WGS sequence"/>
</dbReference>
<feature type="non-terminal residue" evidence="1">
    <location>
        <position position="374"/>
    </location>
</feature>
<evidence type="ECO:0000313" key="1">
    <source>
        <dbReference type="EMBL" id="MCG9973172.1"/>
    </source>
</evidence>
<comment type="caution">
    <text evidence="1">The sequence shown here is derived from an EMBL/GenBank/DDBJ whole genome shotgun (WGS) entry which is preliminary data.</text>
</comment>
<gene>
    <name evidence="1" type="ORF">LU635_16090</name>
</gene>
<dbReference type="InterPro" id="IPR013783">
    <property type="entry name" value="Ig-like_fold"/>
</dbReference>
<protein>
    <recommendedName>
        <fullName evidence="3">Ig-like domain-containing protein</fullName>
    </recommendedName>
</protein>
<accession>A0A9X2A952</accession>
<evidence type="ECO:0008006" key="3">
    <source>
        <dbReference type="Google" id="ProtNLM"/>
    </source>
</evidence>
<dbReference type="EMBL" id="JAJSON010000028">
    <property type="protein sequence ID" value="MCG9973172.1"/>
    <property type="molecule type" value="Genomic_DNA"/>
</dbReference>
<dbReference type="RefSeq" id="WP_240100553.1">
    <property type="nucleotide sequence ID" value="NZ_JAJSON010000028.1"/>
</dbReference>
<proteinExistence type="predicted"/>
<dbReference type="Gene3D" id="2.60.40.10">
    <property type="entry name" value="Immunoglobulins"/>
    <property type="match status" value="1"/>
</dbReference>